<dbReference type="CDD" id="cd02787">
    <property type="entry name" value="MopB_CT_ydeP"/>
    <property type="match status" value="1"/>
</dbReference>
<evidence type="ECO:0000256" key="4">
    <source>
        <dbReference type="ARBA" id="ARBA00022485"/>
    </source>
</evidence>
<dbReference type="GO" id="GO:0008863">
    <property type="term" value="F:formate dehydrogenase (NAD+) activity"/>
    <property type="evidence" value="ECO:0007669"/>
    <property type="project" value="InterPro"/>
</dbReference>
<dbReference type="GO" id="GO:0016020">
    <property type="term" value="C:membrane"/>
    <property type="evidence" value="ECO:0007669"/>
    <property type="project" value="TreeGrafter"/>
</dbReference>
<dbReference type="Proteomes" id="UP000664658">
    <property type="component" value="Unassembled WGS sequence"/>
</dbReference>
<comment type="cofactor">
    <cofactor evidence="1">
        <name>Mo-bis(molybdopterin guanine dinucleotide)</name>
        <dbReference type="ChEBI" id="CHEBI:60539"/>
    </cofactor>
</comment>
<dbReference type="GO" id="GO:0030151">
    <property type="term" value="F:molybdenum ion binding"/>
    <property type="evidence" value="ECO:0007669"/>
    <property type="project" value="InterPro"/>
</dbReference>
<dbReference type="PANTHER" id="PTHR43105:SF4">
    <property type="entry name" value="PROTEIN YDEP"/>
    <property type="match status" value="1"/>
</dbReference>
<dbReference type="Pfam" id="PF00384">
    <property type="entry name" value="Molybdopterin"/>
    <property type="match status" value="1"/>
</dbReference>
<dbReference type="InterPro" id="IPR010046">
    <property type="entry name" value="Mopterin_OxRdtse_a_bac"/>
</dbReference>
<reference evidence="11" key="1">
    <citation type="submission" date="2021-03" db="EMBL/GenBank/DDBJ databases">
        <title>Plesiomonas shigelloides zfcc0051, isolated from zebrafish feces.</title>
        <authorList>
            <person name="Vanderhoek Z."/>
            <person name="Gaulke C."/>
        </authorList>
    </citation>
    <scope>NUCLEOTIDE SEQUENCE</scope>
    <source>
        <strain evidence="11">Zfcc0051</strain>
    </source>
</reference>
<evidence type="ECO:0000256" key="1">
    <source>
        <dbReference type="ARBA" id="ARBA00001942"/>
    </source>
</evidence>
<accession>A0A8I1W6E6</accession>
<dbReference type="InterPro" id="IPR006656">
    <property type="entry name" value="Mopterin_OxRdtase"/>
</dbReference>
<evidence type="ECO:0000313" key="11">
    <source>
        <dbReference type="EMBL" id="MBO1108288.1"/>
    </source>
</evidence>
<dbReference type="PANTHER" id="PTHR43105">
    <property type="entry name" value="RESPIRATORY NITRATE REDUCTASE"/>
    <property type="match status" value="1"/>
</dbReference>
<evidence type="ECO:0000313" key="12">
    <source>
        <dbReference type="Proteomes" id="UP000664658"/>
    </source>
</evidence>
<dbReference type="NCBIfam" id="TIGR01701">
    <property type="entry name" value="Fdhalpha-like"/>
    <property type="match status" value="1"/>
</dbReference>
<dbReference type="Gene3D" id="3.40.50.740">
    <property type="match status" value="1"/>
</dbReference>
<protein>
    <submittedName>
        <fullName evidence="11">FdhF/YdeP family oxidoreductase</fullName>
    </submittedName>
</protein>
<evidence type="ECO:0000256" key="6">
    <source>
        <dbReference type="ARBA" id="ARBA00022723"/>
    </source>
</evidence>
<keyword evidence="5" id="KW-0500">Molybdenum</keyword>
<dbReference type="PIRSF" id="PIRSF000144">
    <property type="entry name" value="CbbBc"/>
    <property type="match status" value="1"/>
</dbReference>
<keyword evidence="4" id="KW-0004">4Fe-4S</keyword>
<dbReference type="AlphaFoldDB" id="A0A8I1W6E6"/>
<dbReference type="SUPFAM" id="SSF50692">
    <property type="entry name" value="ADC-like"/>
    <property type="match status" value="1"/>
</dbReference>
<comment type="cofactor">
    <cofactor evidence="2">
        <name>[4Fe-4S] cluster</name>
        <dbReference type="ChEBI" id="CHEBI:49883"/>
    </cofactor>
</comment>
<dbReference type="CDD" id="cd02767">
    <property type="entry name" value="MopB_ydeP"/>
    <property type="match status" value="1"/>
</dbReference>
<evidence type="ECO:0000256" key="5">
    <source>
        <dbReference type="ARBA" id="ARBA00022505"/>
    </source>
</evidence>
<feature type="domain" description="Molybdopterin oxidoreductase" evidence="10">
    <location>
        <begin position="108"/>
        <end position="514"/>
    </location>
</feature>
<dbReference type="InterPro" id="IPR037951">
    <property type="entry name" value="MopB_CT_YdeP"/>
</dbReference>
<evidence type="ECO:0000256" key="9">
    <source>
        <dbReference type="ARBA" id="ARBA00023014"/>
    </source>
</evidence>
<dbReference type="InterPro" id="IPR050123">
    <property type="entry name" value="Prok_molybdopt-oxidoreductase"/>
</dbReference>
<keyword evidence="9" id="KW-0411">Iron-sulfur</keyword>
<organism evidence="11 12">
    <name type="scientific">Plesiomonas shigelloides</name>
    <name type="common">Aeromonas shigelloides</name>
    <dbReference type="NCBI Taxonomy" id="703"/>
    <lineage>
        <taxon>Bacteria</taxon>
        <taxon>Pseudomonadati</taxon>
        <taxon>Pseudomonadota</taxon>
        <taxon>Gammaproteobacteria</taxon>
        <taxon>Enterobacterales</taxon>
        <taxon>Enterobacteriaceae</taxon>
        <taxon>Plesiomonas</taxon>
    </lineage>
</organism>
<dbReference type="GO" id="GO:0051539">
    <property type="term" value="F:4 iron, 4 sulfur cluster binding"/>
    <property type="evidence" value="ECO:0007669"/>
    <property type="project" value="UniProtKB-KW"/>
</dbReference>
<gene>
    <name evidence="11" type="ORF">J2R62_08645</name>
</gene>
<proteinExistence type="inferred from homology"/>
<comment type="caution">
    <text evidence="11">The sequence shown here is derived from an EMBL/GenBank/DDBJ whole genome shotgun (WGS) entry which is preliminary data.</text>
</comment>
<dbReference type="Gene3D" id="3.40.228.10">
    <property type="entry name" value="Dimethylsulfoxide Reductase, domain 2"/>
    <property type="match status" value="1"/>
</dbReference>
<name>A0A8I1W6E6_PLESH</name>
<dbReference type="InterPro" id="IPR009010">
    <property type="entry name" value="Asp_de-COase-like_dom_sf"/>
</dbReference>
<evidence type="ECO:0000256" key="2">
    <source>
        <dbReference type="ARBA" id="ARBA00001966"/>
    </source>
</evidence>
<evidence type="ECO:0000256" key="3">
    <source>
        <dbReference type="ARBA" id="ARBA00010312"/>
    </source>
</evidence>
<keyword evidence="8" id="KW-0408">Iron</keyword>
<keyword evidence="7" id="KW-0560">Oxidoreductase</keyword>
<dbReference type="EMBL" id="JAFNAA010000008">
    <property type="protein sequence ID" value="MBO1108288.1"/>
    <property type="molecule type" value="Genomic_DNA"/>
</dbReference>
<evidence type="ECO:0000259" key="10">
    <source>
        <dbReference type="Pfam" id="PF00384"/>
    </source>
</evidence>
<dbReference type="RefSeq" id="WP_207542051.1">
    <property type="nucleotide sequence ID" value="NZ_JAFNAA010000008.1"/>
</dbReference>
<evidence type="ECO:0000256" key="8">
    <source>
        <dbReference type="ARBA" id="ARBA00023004"/>
    </source>
</evidence>
<keyword evidence="6" id="KW-0479">Metal-binding</keyword>
<dbReference type="SUPFAM" id="SSF53706">
    <property type="entry name" value="Formate dehydrogenase/DMSO reductase, domains 1-3"/>
    <property type="match status" value="1"/>
</dbReference>
<sequence>MKEKIEAYEGPAGGWGAVKAVAETLRSQMNMHHDIIALFDMNKPEGFDCPGCAWPDPKHSASFDVCENGAKAMAWESTSKRVTPDFFAAHPVTELLSWSDFDLENSGRLTHPLKYNAANDCYEAIDWPQAFAEIGALMQRYTDPNVIEFYTSGRTSNEAAFLYQLFAREYGTNNFPDCSNMCHEPTSVGLAASIGVGKGTVLLDDFDVCDLIICVGHNPGTNHPRMLTSLRAASLRGAKIIAINPLHERGLERFTAPQEPVEMLTGKETQLASSYYNVRIGGDIALLKGVMRLLIERHEAAIADGQVGILDTDFIHAHTQNYDALRQDVLATDWKDIERISGLDVAKISDIADCYAQAERTIICYGMGITQHQHGTQNVQQLVNLLLLKGNIGKPGAGICPLRGHSNVQGDRTVGITEKPSAAFLSRLLARFGFTPPSQFGHAAVASMQAICRGEAKGIICMGGNFAIAMPGRAQTEHPMQQLDFAVHIATKLNRSHLLTAKASYILPTLGRTEIDMQTCGAQSVTVEDSMSMVHASRGMLKPASADLKSECAIVAGLAKAALPHSVVDWDTLISDYDHIRDAMEIVLPDFQDFNRRIRHSGGFHLPNAAAARRWLTASGKANFVPCDGLIEDPESAFNSELVLATVRSHDQYNTTLYGMDDRYRGVFGQRDVVFISQNQADRSGVKGGDRVNLIALAPDGSQTERRMDRLKVVIYPMADNSLATYFPESNHMLTLESYDKTSGIPAYKSIPVVLELSQAQ</sequence>
<comment type="similarity">
    <text evidence="3">Belongs to the prokaryotic molybdopterin-containing oxidoreductase family.</text>
</comment>
<dbReference type="InterPro" id="IPR041953">
    <property type="entry name" value="YdeP_MopB"/>
</dbReference>
<evidence type="ECO:0000256" key="7">
    <source>
        <dbReference type="ARBA" id="ARBA00023002"/>
    </source>
</evidence>